<dbReference type="PIRSF" id="PIRSF002741">
    <property type="entry name" value="MppA"/>
    <property type="match status" value="1"/>
</dbReference>
<dbReference type="InterPro" id="IPR030678">
    <property type="entry name" value="Peptide/Ni-bd"/>
</dbReference>
<reference evidence="7" key="1">
    <citation type="submission" date="2017-09" db="EMBL/GenBank/DDBJ databases">
        <authorList>
            <person name="Varghese N."/>
            <person name="Submissions S."/>
        </authorList>
    </citation>
    <scope>NUCLEOTIDE SEQUENCE [LARGE SCALE GENOMIC DNA]</scope>
    <source>
        <strain evidence="7">JKS000234</strain>
    </source>
</reference>
<dbReference type="GO" id="GO:0015833">
    <property type="term" value="P:peptide transport"/>
    <property type="evidence" value="ECO:0007669"/>
    <property type="project" value="TreeGrafter"/>
</dbReference>
<evidence type="ECO:0000259" key="5">
    <source>
        <dbReference type="Pfam" id="PF00496"/>
    </source>
</evidence>
<dbReference type="Gene3D" id="3.10.105.10">
    <property type="entry name" value="Dipeptide-binding Protein, Domain 3"/>
    <property type="match status" value="1"/>
</dbReference>
<keyword evidence="2" id="KW-0813">Transport</keyword>
<dbReference type="EMBL" id="OCMY01000001">
    <property type="protein sequence ID" value="SOD39489.1"/>
    <property type="molecule type" value="Genomic_DNA"/>
</dbReference>
<dbReference type="InterPro" id="IPR039424">
    <property type="entry name" value="SBP_5"/>
</dbReference>
<accession>A0A286BZ99</accession>
<dbReference type="GO" id="GO:1904680">
    <property type="term" value="F:peptide transmembrane transporter activity"/>
    <property type="evidence" value="ECO:0007669"/>
    <property type="project" value="TreeGrafter"/>
</dbReference>
<feature type="signal peptide" evidence="4">
    <location>
        <begin position="1"/>
        <end position="39"/>
    </location>
</feature>
<keyword evidence="7" id="KW-1185">Reference proteome</keyword>
<feature type="domain" description="Solute-binding protein family 5" evidence="5">
    <location>
        <begin position="99"/>
        <end position="446"/>
    </location>
</feature>
<dbReference type="InterPro" id="IPR000914">
    <property type="entry name" value="SBP_5_dom"/>
</dbReference>
<dbReference type="Gene3D" id="3.90.76.10">
    <property type="entry name" value="Dipeptide-binding Protein, Domain 1"/>
    <property type="match status" value="1"/>
</dbReference>
<keyword evidence="3 4" id="KW-0732">Signal</keyword>
<dbReference type="PANTHER" id="PTHR30290:SF9">
    <property type="entry name" value="OLIGOPEPTIDE-BINDING PROTEIN APPA"/>
    <property type="match status" value="1"/>
</dbReference>
<dbReference type="SUPFAM" id="SSF53850">
    <property type="entry name" value="Periplasmic binding protein-like II"/>
    <property type="match status" value="1"/>
</dbReference>
<organism evidence="6 7">
    <name type="scientific">Candidatus Pantoea floridensis</name>
    <dbReference type="NCBI Taxonomy" id="1938870"/>
    <lineage>
        <taxon>Bacteria</taxon>
        <taxon>Pseudomonadati</taxon>
        <taxon>Pseudomonadota</taxon>
        <taxon>Gammaproteobacteria</taxon>
        <taxon>Enterobacterales</taxon>
        <taxon>Erwiniaceae</taxon>
        <taxon>Pantoea</taxon>
    </lineage>
</organism>
<proteinExistence type="inferred from homology"/>
<evidence type="ECO:0000313" key="7">
    <source>
        <dbReference type="Proteomes" id="UP000219271"/>
    </source>
</evidence>
<sequence length="539" mass="60783">MSKNQSDQTVNHARRLLLKLSALSSAVFIGMGTSLPLLAADEESQRYGKTLVVGQALEPTIYDPNRQYSYETYRVDKHIYESLVAEDLSVPAAKGTPPIIPALATHWEVNENATIYTFHLRSDVVFHDGTAFDAEAVRFNVRRFTDPQFEYFDRQSQATMAQVYSDLKTVEVIDAHTVAYHFNQPFPDFLRFLPQGNWVSGIFSPAALQKWGQDGLAEHPTGTGPYQFVSRVRNDHTELLRNERWWGKKPYMQRIIFRPILDGSTGISALQSGQVDILSRTPTDAVDLLEQSGYTVHDSVEANQLFLGWNFANKFTRQLAVRQAVIKAIDREGLVKSLLNGHAVASYNILNRSNEAFLASQKDYPYDPDGAKKLLTDAGFQPGEVSFTIITYDQNQAVIEWIQRDLSKVGINVKVISQEWITYSSHLANLADETGLFTMEWGLISPQWLRVAWKNYVVSRGKGEAVITGVAPLIDRAAVTVDRQQALVLWQQINQKFQEQAAFVPLLELNRVFSSSPAVQGFNVPAQNFYDLTRVWLKA</sequence>
<gene>
    <name evidence="6" type="ORF">SAMN06273570_3937</name>
</gene>
<evidence type="ECO:0000256" key="1">
    <source>
        <dbReference type="ARBA" id="ARBA00005695"/>
    </source>
</evidence>
<dbReference type="Gene3D" id="3.40.190.10">
    <property type="entry name" value="Periplasmic binding protein-like II"/>
    <property type="match status" value="1"/>
</dbReference>
<dbReference type="GO" id="GO:0030288">
    <property type="term" value="C:outer membrane-bounded periplasmic space"/>
    <property type="evidence" value="ECO:0007669"/>
    <property type="project" value="UniProtKB-ARBA"/>
</dbReference>
<dbReference type="RefSeq" id="WP_097097288.1">
    <property type="nucleotide sequence ID" value="NZ_OCMY01000001.1"/>
</dbReference>
<evidence type="ECO:0000256" key="3">
    <source>
        <dbReference type="ARBA" id="ARBA00022729"/>
    </source>
</evidence>
<dbReference type="GO" id="GO:0043190">
    <property type="term" value="C:ATP-binding cassette (ABC) transporter complex"/>
    <property type="evidence" value="ECO:0007669"/>
    <property type="project" value="InterPro"/>
</dbReference>
<protein>
    <submittedName>
        <fullName evidence="6">Peptide/nickel transport system substrate-binding protein</fullName>
    </submittedName>
</protein>
<dbReference type="OrthoDB" id="9801912at2"/>
<evidence type="ECO:0000313" key="6">
    <source>
        <dbReference type="EMBL" id="SOD39489.1"/>
    </source>
</evidence>
<name>A0A286BZ99_9GAMM</name>
<dbReference type="AlphaFoldDB" id="A0A286BZ99"/>
<comment type="similarity">
    <text evidence="1">Belongs to the bacterial solute-binding protein 5 family.</text>
</comment>
<dbReference type="Proteomes" id="UP000219271">
    <property type="component" value="Unassembled WGS sequence"/>
</dbReference>
<feature type="chain" id="PRO_5012877249" evidence="4">
    <location>
        <begin position="40"/>
        <end position="539"/>
    </location>
</feature>
<evidence type="ECO:0000256" key="2">
    <source>
        <dbReference type="ARBA" id="ARBA00022448"/>
    </source>
</evidence>
<dbReference type="PANTHER" id="PTHR30290">
    <property type="entry name" value="PERIPLASMIC BINDING COMPONENT OF ABC TRANSPORTER"/>
    <property type="match status" value="1"/>
</dbReference>
<dbReference type="Pfam" id="PF00496">
    <property type="entry name" value="SBP_bac_5"/>
    <property type="match status" value="1"/>
</dbReference>
<evidence type="ECO:0000256" key="4">
    <source>
        <dbReference type="SAM" id="SignalP"/>
    </source>
</evidence>